<dbReference type="AlphaFoldDB" id="A0A3N0YND2"/>
<gene>
    <name evidence="1" type="ORF">DPX16_16085</name>
</gene>
<dbReference type="Proteomes" id="UP000281406">
    <property type="component" value="Unassembled WGS sequence"/>
</dbReference>
<name>A0A3N0YND2_ANAGA</name>
<evidence type="ECO:0000313" key="2">
    <source>
        <dbReference type="Proteomes" id="UP000281406"/>
    </source>
</evidence>
<evidence type="ECO:0000313" key="1">
    <source>
        <dbReference type="EMBL" id="ROL47713.1"/>
    </source>
</evidence>
<protein>
    <submittedName>
        <fullName evidence="1">Uncharacterized protein</fullName>
    </submittedName>
</protein>
<reference evidence="1 2" key="1">
    <citation type="submission" date="2018-10" db="EMBL/GenBank/DDBJ databases">
        <title>Genome assembly for a Yunnan-Guizhou Plateau 3E fish, Anabarilius grahami (Regan), and its evolutionary and genetic applications.</title>
        <authorList>
            <person name="Jiang W."/>
        </authorList>
    </citation>
    <scope>NUCLEOTIDE SEQUENCE [LARGE SCALE GENOMIC DNA]</scope>
    <source>
        <strain evidence="1">AG-KIZ</strain>
        <tissue evidence="1">Muscle</tissue>
    </source>
</reference>
<proteinExistence type="predicted"/>
<organism evidence="1 2">
    <name type="scientific">Anabarilius grahami</name>
    <name type="common">Kanglang fish</name>
    <name type="synonym">Barilius grahami</name>
    <dbReference type="NCBI Taxonomy" id="495550"/>
    <lineage>
        <taxon>Eukaryota</taxon>
        <taxon>Metazoa</taxon>
        <taxon>Chordata</taxon>
        <taxon>Craniata</taxon>
        <taxon>Vertebrata</taxon>
        <taxon>Euteleostomi</taxon>
        <taxon>Actinopterygii</taxon>
        <taxon>Neopterygii</taxon>
        <taxon>Teleostei</taxon>
        <taxon>Ostariophysi</taxon>
        <taxon>Cypriniformes</taxon>
        <taxon>Xenocyprididae</taxon>
        <taxon>Xenocypridinae</taxon>
        <taxon>Xenocypridinae incertae sedis</taxon>
        <taxon>Anabarilius</taxon>
    </lineage>
</organism>
<accession>A0A3N0YND2</accession>
<dbReference type="EMBL" id="RJVU01035287">
    <property type="protein sequence ID" value="ROL47713.1"/>
    <property type="molecule type" value="Genomic_DNA"/>
</dbReference>
<comment type="caution">
    <text evidence="1">The sequence shown here is derived from an EMBL/GenBank/DDBJ whole genome shotgun (WGS) entry which is preliminary data.</text>
</comment>
<keyword evidence="2" id="KW-1185">Reference proteome</keyword>
<sequence>MYVLRELEGAAPSSGCKRYIIVSQPSQHDYSSNSKLVICEVKDGSASGSQKFLKSSPGIAGFPDRDRTVMLCLYLMQRHFSPSLTLRVDPFAGHMMCLRTCKCLGGRVGHLTARTGKSGADEMRCRT</sequence>